<name>A0AAN9IQ13_CLITE</name>
<reference evidence="3 4" key="1">
    <citation type="submission" date="2024-01" db="EMBL/GenBank/DDBJ databases">
        <title>The genomes of 5 underutilized Papilionoideae crops provide insights into root nodulation and disease resistance.</title>
        <authorList>
            <person name="Yuan L."/>
        </authorList>
    </citation>
    <scope>NUCLEOTIDE SEQUENCE [LARGE SCALE GENOMIC DNA]</scope>
    <source>
        <strain evidence="3">LY-2023</strain>
        <tissue evidence="3">Leaf</tissue>
    </source>
</reference>
<dbReference type="AlphaFoldDB" id="A0AAN9IQ13"/>
<evidence type="ECO:0000256" key="1">
    <source>
        <dbReference type="SAM" id="MobiDB-lite"/>
    </source>
</evidence>
<protein>
    <recommendedName>
        <fullName evidence="2">TmcB/TmcC TPR repeats domain-containing protein</fullName>
    </recommendedName>
</protein>
<evidence type="ECO:0000259" key="2">
    <source>
        <dbReference type="Pfam" id="PF25474"/>
    </source>
</evidence>
<sequence>MLLRSSSTPVLGSLLNSFNDSPSNNVHSDAHKHLPPTSVPQNYHQKLSFHQTGSFGLSPFSCGSSPMSPSISDLERQNKGFRRAQSDGNLQDLAYSSCNNEDRLDYSDPSRRFSARHRYMVLETIPSFSTGRHKGLLEEEEDEVESDVEDGGGRGELEEERNMLSVVNGVKGVILSEEMRVKDGVCRVSFGEVEEMYLAKGLGVDVCGDGIGGCRGGGGGGDGDLNNPRGSGGHDGDRHGVEEYYKKMVKENPGNPLFLRNYANFLYQCKEDREGAEEYYSRAILADPNDGEVLSQYGKLVWELHHDQERASSYFERAAQASPEDSHVHAAYASFLWDTEEDEEVSNEPQCLPPHSLEGAMATAGA</sequence>
<accession>A0AAN9IQ13</accession>
<organism evidence="3 4">
    <name type="scientific">Clitoria ternatea</name>
    <name type="common">Butterfly pea</name>
    <dbReference type="NCBI Taxonomy" id="43366"/>
    <lineage>
        <taxon>Eukaryota</taxon>
        <taxon>Viridiplantae</taxon>
        <taxon>Streptophyta</taxon>
        <taxon>Embryophyta</taxon>
        <taxon>Tracheophyta</taxon>
        <taxon>Spermatophyta</taxon>
        <taxon>Magnoliopsida</taxon>
        <taxon>eudicotyledons</taxon>
        <taxon>Gunneridae</taxon>
        <taxon>Pentapetalae</taxon>
        <taxon>rosids</taxon>
        <taxon>fabids</taxon>
        <taxon>Fabales</taxon>
        <taxon>Fabaceae</taxon>
        <taxon>Papilionoideae</taxon>
        <taxon>50 kb inversion clade</taxon>
        <taxon>NPAAA clade</taxon>
        <taxon>indigoferoid/millettioid clade</taxon>
        <taxon>Phaseoleae</taxon>
        <taxon>Clitoria</taxon>
    </lineage>
</organism>
<feature type="domain" description="TmcB/TmcC TPR repeats" evidence="2">
    <location>
        <begin position="241"/>
        <end position="284"/>
    </location>
</feature>
<dbReference type="Pfam" id="PF25474">
    <property type="entry name" value="TPR_TmcB"/>
    <property type="match status" value="1"/>
</dbReference>
<proteinExistence type="predicted"/>
<dbReference type="InterPro" id="IPR003107">
    <property type="entry name" value="HAT"/>
</dbReference>
<evidence type="ECO:0000313" key="4">
    <source>
        <dbReference type="Proteomes" id="UP001359559"/>
    </source>
</evidence>
<gene>
    <name evidence="3" type="ORF">RJT34_18896</name>
</gene>
<dbReference type="SMART" id="SM00386">
    <property type="entry name" value="HAT"/>
    <property type="match status" value="3"/>
</dbReference>
<feature type="region of interest" description="Disordered" evidence="1">
    <location>
        <begin position="346"/>
        <end position="366"/>
    </location>
</feature>
<dbReference type="GO" id="GO:0006396">
    <property type="term" value="P:RNA processing"/>
    <property type="evidence" value="ECO:0007669"/>
    <property type="project" value="InterPro"/>
</dbReference>
<evidence type="ECO:0000313" key="3">
    <source>
        <dbReference type="EMBL" id="KAK7284155.1"/>
    </source>
</evidence>
<feature type="region of interest" description="Disordered" evidence="1">
    <location>
        <begin position="22"/>
        <end position="41"/>
    </location>
</feature>
<dbReference type="PANTHER" id="PTHR26312">
    <property type="entry name" value="TETRATRICOPEPTIDE REPEAT PROTEIN 5"/>
    <property type="match status" value="1"/>
</dbReference>
<keyword evidence="4" id="KW-1185">Reference proteome</keyword>
<dbReference type="SUPFAM" id="SSF48452">
    <property type="entry name" value="TPR-like"/>
    <property type="match status" value="1"/>
</dbReference>
<dbReference type="Proteomes" id="UP001359559">
    <property type="component" value="Unassembled WGS sequence"/>
</dbReference>
<dbReference type="Gene3D" id="1.25.40.10">
    <property type="entry name" value="Tetratricopeptide repeat domain"/>
    <property type="match status" value="1"/>
</dbReference>
<dbReference type="EMBL" id="JAYKXN010000005">
    <property type="protein sequence ID" value="KAK7284155.1"/>
    <property type="molecule type" value="Genomic_DNA"/>
</dbReference>
<dbReference type="PANTHER" id="PTHR26312:SF225">
    <property type="entry name" value="TPR REPEAT PROTEIN"/>
    <property type="match status" value="1"/>
</dbReference>
<dbReference type="InterPro" id="IPR057352">
    <property type="entry name" value="TPR_TmcB/C"/>
</dbReference>
<comment type="caution">
    <text evidence="3">The sequence shown here is derived from an EMBL/GenBank/DDBJ whole genome shotgun (WGS) entry which is preliminary data.</text>
</comment>
<dbReference type="InterPro" id="IPR011990">
    <property type="entry name" value="TPR-like_helical_dom_sf"/>
</dbReference>